<accession>A0A374MQQ6</accession>
<dbReference type="GO" id="GO:0003677">
    <property type="term" value="F:DNA binding"/>
    <property type="evidence" value="ECO:0007669"/>
    <property type="project" value="UniProtKB-KW"/>
</dbReference>
<comment type="caution">
    <text evidence="2">The sequence shown here is derived from an EMBL/GenBank/DDBJ whole genome shotgun (WGS) entry which is preliminary data.</text>
</comment>
<dbReference type="PANTHER" id="PTHR34585">
    <property type="match status" value="1"/>
</dbReference>
<name>A0A374MQQ6_BACUN</name>
<dbReference type="SUPFAM" id="SSF46955">
    <property type="entry name" value="Putative DNA-binding domain"/>
    <property type="match status" value="1"/>
</dbReference>
<dbReference type="Pfam" id="PF12728">
    <property type="entry name" value="HTH_17"/>
    <property type="match status" value="1"/>
</dbReference>
<feature type="domain" description="Helix-turn-helix" evidence="1">
    <location>
        <begin position="40"/>
        <end position="89"/>
    </location>
</feature>
<dbReference type="RefSeq" id="WP_117963637.1">
    <property type="nucleotide sequence ID" value="NZ_QSOF01000028.1"/>
</dbReference>
<reference evidence="2 3" key="1">
    <citation type="submission" date="2018-08" db="EMBL/GenBank/DDBJ databases">
        <title>A genome reference for cultivated species of the human gut microbiota.</title>
        <authorList>
            <person name="Zou Y."/>
            <person name="Xue W."/>
            <person name="Luo G."/>
        </authorList>
    </citation>
    <scope>NUCLEOTIDE SEQUENCE [LARGE SCALE GENOMIC DNA]</scope>
    <source>
        <strain evidence="2 3">TM10-17</strain>
    </source>
</reference>
<protein>
    <submittedName>
        <fullName evidence="2">DNA-binding protein</fullName>
    </submittedName>
</protein>
<evidence type="ECO:0000259" key="1">
    <source>
        <dbReference type="Pfam" id="PF12728"/>
    </source>
</evidence>
<evidence type="ECO:0000313" key="2">
    <source>
        <dbReference type="EMBL" id="RGI72857.1"/>
    </source>
</evidence>
<evidence type="ECO:0000313" key="3">
    <source>
        <dbReference type="Proteomes" id="UP000263754"/>
    </source>
</evidence>
<dbReference type="AlphaFoldDB" id="A0A374MQQ6"/>
<sequence length="93" mass="11062">MEIIGMEANAYEKSIRELNQFLDRIDRLLESTSPKTIGEWIDNQEACLILNVSLRTLQNLRDTGQIAYTQLERKVYYKREDIQKYINKHSVKR</sequence>
<organism evidence="2 3">
    <name type="scientific">Bacteroides uniformis</name>
    <dbReference type="NCBI Taxonomy" id="820"/>
    <lineage>
        <taxon>Bacteria</taxon>
        <taxon>Pseudomonadati</taxon>
        <taxon>Bacteroidota</taxon>
        <taxon>Bacteroidia</taxon>
        <taxon>Bacteroidales</taxon>
        <taxon>Bacteroidaceae</taxon>
        <taxon>Bacteroides</taxon>
    </lineage>
</organism>
<dbReference type="InterPro" id="IPR009061">
    <property type="entry name" value="DNA-bd_dom_put_sf"/>
</dbReference>
<proteinExistence type="predicted"/>
<gene>
    <name evidence="2" type="ORF">DXD90_16745</name>
</gene>
<dbReference type="InterPro" id="IPR041657">
    <property type="entry name" value="HTH_17"/>
</dbReference>
<dbReference type="EMBL" id="QSOF01000028">
    <property type="protein sequence ID" value="RGI72857.1"/>
    <property type="molecule type" value="Genomic_DNA"/>
</dbReference>
<dbReference type="Proteomes" id="UP000263754">
    <property type="component" value="Unassembled WGS sequence"/>
</dbReference>
<dbReference type="PANTHER" id="PTHR34585:SF22">
    <property type="entry name" value="HELIX-TURN-HELIX DOMAIN-CONTAINING PROTEIN"/>
    <property type="match status" value="1"/>
</dbReference>
<keyword evidence="2" id="KW-0238">DNA-binding</keyword>